<dbReference type="STRING" id="1016849.A0A0D1VP23"/>
<dbReference type="InterPro" id="IPR025676">
    <property type="entry name" value="Clr5_dom"/>
</dbReference>
<feature type="domain" description="Clr5" evidence="2">
    <location>
        <begin position="11"/>
        <end position="63"/>
    </location>
</feature>
<reference evidence="3 4" key="1">
    <citation type="submission" date="2015-01" db="EMBL/GenBank/DDBJ databases">
        <title>The Genome Sequence of Exophiala sideris CBS121828.</title>
        <authorList>
            <consortium name="The Broad Institute Genomics Platform"/>
            <person name="Cuomo C."/>
            <person name="de Hoog S."/>
            <person name="Gorbushina A."/>
            <person name="Stielow B."/>
            <person name="Teixiera M."/>
            <person name="Abouelleil A."/>
            <person name="Chapman S.B."/>
            <person name="Priest M."/>
            <person name="Young S.K."/>
            <person name="Wortman J."/>
            <person name="Nusbaum C."/>
            <person name="Birren B."/>
        </authorList>
    </citation>
    <scope>NUCLEOTIDE SEQUENCE [LARGE SCALE GENOMIC DNA]</scope>
    <source>
        <strain evidence="3 4">CBS 121828</strain>
    </source>
</reference>
<dbReference type="Pfam" id="PF14420">
    <property type="entry name" value="Clr5"/>
    <property type="match status" value="1"/>
</dbReference>
<gene>
    <name evidence="3" type="ORF">PV11_09565</name>
</gene>
<accession>A0A0D1VP23</accession>
<evidence type="ECO:0000313" key="4">
    <source>
        <dbReference type="Proteomes" id="UP000053599"/>
    </source>
</evidence>
<evidence type="ECO:0000259" key="2">
    <source>
        <dbReference type="Pfam" id="PF14420"/>
    </source>
</evidence>
<feature type="region of interest" description="Disordered" evidence="1">
    <location>
        <begin position="129"/>
        <end position="156"/>
    </location>
</feature>
<dbReference type="PANTHER" id="PTHR38788">
    <property type="entry name" value="CLR5 DOMAIN-CONTAINING PROTEIN"/>
    <property type="match status" value="1"/>
</dbReference>
<dbReference type="AlphaFoldDB" id="A0A0D1VP23"/>
<organism evidence="3 4">
    <name type="scientific">Exophiala sideris</name>
    <dbReference type="NCBI Taxonomy" id="1016849"/>
    <lineage>
        <taxon>Eukaryota</taxon>
        <taxon>Fungi</taxon>
        <taxon>Dikarya</taxon>
        <taxon>Ascomycota</taxon>
        <taxon>Pezizomycotina</taxon>
        <taxon>Eurotiomycetes</taxon>
        <taxon>Chaetothyriomycetidae</taxon>
        <taxon>Chaetothyriales</taxon>
        <taxon>Herpotrichiellaceae</taxon>
        <taxon>Exophiala</taxon>
    </lineage>
</organism>
<proteinExistence type="predicted"/>
<dbReference type="PANTHER" id="PTHR38788:SF3">
    <property type="entry name" value="CLR5 DOMAIN-CONTAINING PROTEIN"/>
    <property type="match status" value="1"/>
</dbReference>
<name>A0A0D1VP23_9EURO</name>
<evidence type="ECO:0000313" key="3">
    <source>
        <dbReference type="EMBL" id="KIV77785.1"/>
    </source>
</evidence>
<dbReference type="HOGENOM" id="CLU_030103_0_0_1"/>
<dbReference type="EMBL" id="KN846954">
    <property type="protein sequence ID" value="KIV77785.1"/>
    <property type="molecule type" value="Genomic_DNA"/>
</dbReference>
<protein>
    <recommendedName>
        <fullName evidence="2">Clr5 domain-containing protein</fullName>
    </recommendedName>
</protein>
<dbReference type="Proteomes" id="UP000053599">
    <property type="component" value="Unassembled WGS sequence"/>
</dbReference>
<feature type="compositionally biased region" description="Low complexity" evidence="1">
    <location>
        <begin position="134"/>
        <end position="150"/>
    </location>
</feature>
<sequence>MPRSRDHPHTRQEWEAIRPIFTRLYKDEGEKLSDVVRILATKHGFCARELHYKRRIFTWGLDKKKKLSEMAFAARVIQDRRSLGKDTRFQIRGDTVLQEDVQRYWRRKSSKAKDMLLVASTPPGLRYCTPTPAPTASSPSTPQSQSTTTTEGGDDYMSVNVRIDDRQTETFQHLQDYDFRTSLSPVMTPDRLRDQGLVLYQAKMYMQGSPEVCHGPEHSEFNQVFSRFLTLMSQWLTNLAYEHAPYTAAMTELELYDMIPQLSFEMNSRFLTSLLSRFAVNCLWAERQGHGLVSQGVQKLLLTLLQHTSAAYSSSFPLATLFQAMAQHINEIGTWTKAILELAADLSVSSPSNRTSSRWRLFSALAELCCAESDYQNSLHYAKRAEMAAAASSHHPLEKSLCAKEDQIRAYLKMGALNQAEAGINGALATCLARLHHGLPTWDLYSRMLYYFSEIRRLQGKTAESRRLMDQSLSASLKQFGPQDGLVMSIVHDYKRFYSVHAADLSRQVQSGCQEPLSWRCEQVNLLYGR</sequence>
<dbReference type="OrthoDB" id="4120905at2759"/>
<evidence type="ECO:0000256" key="1">
    <source>
        <dbReference type="SAM" id="MobiDB-lite"/>
    </source>
</evidence>